<protein>
    <submittedName>
        <fullName evidence="1">Uncharacterized protein</fullName>
    </submittedName>
</protein>
<organism evidence="1 2">
    <name type="scientific">Irpex rosettiformis</name>
    <dbReference type="NCBI Taxonomy" id="378272"/>
    <lineage>
        <taxon>Eukaryota</taxon>
        <taxon>Fungi</taxon>
        <taxon>Dikarya</taxon>
        <taxon>Basidiomycota</taxon>
        <taxon>Agaricomycotina</taxon>
        <taxon>Agaricomycetes</taxon>
        <taxon>Polyporales</taxon>
        <taxon>Irpicaceae</taxon>
        <taxon>Irpex</taxon>
    </lineage>
</organism>
<proteinExistence type="predicted"/>
<evidence type="ECO:0000313" key="1">
    <source>
        <dbReference type="EMBL" id="KAI0090543.1"/>
    </source>
</evidence>
<dbReference type="EMBL" id="MU274907">
    <property type="protein sequence ID" value="KAI0090543.1"/>
    <property type="molecule type" value="Genomic_DNA"/>
</dbReference>
<accession>A0ACB8U895</accession>
<name>A0ACB8U895_9APHY</name>
<comment type="caution">
    <text evidence="1">The sequence shown here is derived from an EMBL/GenBank/DDBJ whole genome shotgun (WGS) entry which is preliminary data.</text>
</comment>
<reference evidence="1" key="1">
    <citation type="journal article" date="2021" name="Environ. Microbiol.">
        <title>Gene family expansions and transcriptome signatures uncover fungal adaptations to wood decay.</title>
        <authorList>
            <person name="Hage H."/>
            <person name="Miyauchi S."/>
            <person name="Viragh M."/>
            <person name="Drula E."/>
            <person name="Min B."/>
            <person name="Chaduli D."/>
            <person name="Navarro D."/>
            <person name="Favel A."/>
            <person name="Norest M."/>
            <person name="Lesage-Meessen L."/>
            <person name="Balint B."/>
            <person name="Merenyi Z."/>
            <person name="de Eugenio L."/>
            <person name="Morin E."/>
            <person name="Martinez A.T."/>
            <person name="Baldrian P."/>
            <person name="Stursova M."/>
            <person name="Martinez M.J."/>
            <person name="Novotny C."/>
            <person name="Magnuson J.K."/>
            <person name="Spatafora J.W."/>
            <person name="Maurice S."/>
            <person name="Pangilinan J."/>
            <person name="Andreopoulos W."/>
            <person name="LaButti K."/>
            <person name="Hundley H."/>
            <person name="Na H."/>
            <person name="Kuo A."/>
            <person name="Barry K."/>
            <person name="Lipzen A."/>
            <person name="Henrissat B."/>
            <person name="Riley R."/>
            <person name="Ahrendt S."/>
            <person name="Nagy L.G."/>
            <person name="Grigoriev I.V."/>
            <person name="Martin F."/>
            <person name="Rosso M.N."/>
        </authorList>
    </citation>
    <scope>NUCLEOTIDE SEQUENCE</scope>
    <source>
        <strain evidence="1">CBS 384.51</strain>
    </source>
</reference>
<gene>
    <name evidence="1" type="ORF">BDY19DRAFT_716886</name>
</gene>
<sequence length="115" mass="12271">MFVLSIHPNIPSCQLLKADTATEVEGCAKRQFSDGLVSVQLWIVSRVGNDPVYSIRKSVGRTYVGVFGGNITVANGTPVIGYRSGTGNPDQHWIFTSTTDKGVSVLRNLASGSLS</sequence>
<dbReference type="Proteomes" id="UP001055072">
    <property type="component" value="Unassembled WGS sequence"/>
</dbReference>
<evidence type="ECO:0000313" key="2">
    <source>
        <dbReference type="Proteomes" id="UP001055072"/>
    </source>
</evidence>
<keyword evidence="2" id="KW-1185">Reference proteome</keyword>